<feature type="domain" description="LIM zinc-binding" evidence="7">
    <location>
        <begin position="223"/>
        <end position="282"/>
    </location>
</feature>
<evidence type="ECO:0000256" key="3">
    <source>
        <dbReference type="ARBA" id="ARBA00022833"/>
    </source>
</evidence>
<dbReference type="PANTHER" id="PTHR24207">
    <property type="entry name" value="ZYX102 PROTEIN"/>
    <property type="match status" value="1"/>
</dbReference>
<dbReference type="Gene3D" id="2.10.110.10">
    <property type="entry name" value="Cysteine Rich Protein"/>
    <property type="match status" value="3"/>
</dbReference>
<dbReference type="PROSITE" id="PS50023">
    <property type="entry name" value="LIM_DOMAIN_2"/>
    <property type="match status" value="3"/>
</dbReference>
<dbReference type="SUPFAM" id="SSF57716">
    <property type="entry name" value="Glucocorticoid receptor-like (DNA-binding domain)"/>
    <property type="match status" value="2"/>
</dbReference>
<dbReference type="GO" id="GO:0046872">
    <property type="term" value="F:metal ion binding"/>
    <property type="evidence" value="ECO:0007669"/>
    <property type="project" value="UniProtKB-KW"/>
</dbReference>
<dbReference type="Pfam" id="PF00412">
    <property type="entry name" value="LIM"/>
    <property type="match status" value="3"/>
</dbReference>
<dbReference type="AlphaFoldDB" id="A0ABD0WMU7"/>
<reference evidence="8 9" key="1">
    <citation type="submission" date="2024-06" db="EMBL/GenBank/DDBJ databases">
        <authorList>
            <person name="Pan Q."/>
            <person name="Wen M."/>
            <person name="Jouanno E."/>
            <person name="Zahm M."/>
            <person name="Klopp C."/>
            <person name="Cabau C."/>
            <person name="Louis A."/>
            <person name="Berthelot C."/>
            <person name="Parey E."/>
            <person name="Roest Crollius H."/>
            <person name="Montfort J."/>
            <person name="Robinson-Rechavi M."/>
            <person name="Bouchez O."/>
            <person name="Lampietro C."/>
            <person name="Lopez Roques C."/>
            <person name="Donnadieu C."/>
            <person name="Postlethwait J."/>
            <person name="Bobe J."/>
            <person name="Verreycken H."/>
            <person name="Guiguen Y."/>
        </authorList>
    </citation>
    <scope>NUCLEOTIDE SEQUENCE [LARGE SCALE GENOMIC DNA]</scope>
    <source>
        <strain evidence="8">Up_M1</strain>
        <tissue evidence="8">Testis</tissue>
    </source>
</reference>
<dbReference type="Proteomes" id="UP001557470">
    <property type="component" value="Unassembled WGS sequence"/>
</dbReference>
<feature type="compositionally biased region" description="Polar residues" evidence="6">
    <location>
        <begin position="58"/>
        <end position="83"/>
    </location>
</feature>
<dbReference type="InterPro" id="IPR001781">
    <property type="entry name" value="Znf_LIM"/>
</dbReference>
<keyword evidence="2" id="KW-0677">Repeat</keyword>
<feature type="compositionally biased region" description="Basic and acidic residues" evidence="6">
    <location>
        <begin position="43"/>
        <end position="57"/>
    </location>
</feature>
<sequence>MASATPQKRVVSSVFITLASPYKATITQHQHTRTHSATANDMLHTDTQRVGPEDSSTRKPSVSDRPQGSVSLPETAPSETQGRVQKKVHNTPPSLARTSERGAPPSQVTSDLSLGLGAKKHSVTAPKRSSGDLAPSSPTLSLVTEVTEDPACLLPPPPTAKPHTPPCSQHVSPDRPPVSDQLSAVVARQPEQSTPSGGRGPSKLPQWTEGHPEQQLETAATKDVCGFCRKPVALSETAIEALNRTYHAACFQCRQCHIPLAGKMYYNKAGIPLCDDCYQASLELCWACGEIIKDQVIRALERVYHPTCFICSTCSQQIGEQRFAQGEVGEVYCLQDYYRKYAPQCSACQQLIIPREDGTDSFTVECLGRSFHEDCYRCEVCSTQLSPEPNDLGCHPLDGRVLCKSCHLTMVQSVQL</sequence>
<gene>
    <name evidence="8" type="ORF">UPYG_G00165500</name>
</gene>
<name>A0ABD0WMU7_UMBPY</name>
<keyword evidence="4 5" id="KW-0440">LIM domain</keyword>
<proteinExistence type="predicted"/>
<dbReference type="EMBL" id="JAGEUA010000005">
    <property type="protein sequence ID" value="KAL0978067.1"/>
    <property type="molecule type" value="Genomic_DNA"/>
</dbReference>
<evidence type="ECO:0000256" key="5">
    <source>
        <dbReference type="PROSITE-ProRule" id="PRU00125"/>
    </source>
</evidence>
<dbReference type="FunFam" id="2.10.110.10:FF:000086">
    <property type="entry name" value="Filamin binding LIM protein 1"/>
    <property type="match status" value="1"/>
</dbReference>
<evidence type="ECO:0000256" key="2">
    <source>
        <dbReference type="ARBA" id="ARBA00022737"/>
    </source>
</evidence>
<feature type="region of interest" description="Disordered" evidence="6">
    <location>
        <begin position="27"/>
        <end position="213"/>
    </location>
</feature>
<keyword evidence="9" id="KW-1185">Reference proteome</keyword>
<dbReference type="PANTHER" id="PTHR24207:SF1">
    <property type="entry name" value="FILAMIN-BINDING LIM PROTEIN 1"/>
    <property type="match status" value="1"/>
</dbReference>
<feature type="domain" description="LIM zinc-binding" evidence="7">
    <location>
        <begin position="344"/>
        <end position="413"/>
    </location>
</feature>
<feature type="compositionally biased region" description="Pro residues" evidence="6">
    <location>
        <begin position="153"/>
        <end position="165"/>
    </location>
</feature>
<evidence type="ECO:0000313" key="8">
    <source>
        <dbReference type="EMBL" id="KAL0978067.1"/>
    </source>
</evidence>
<keyword evidence="3 5" id="KW-0862">Zinc</keyword>
<evidence type="ECO:0000313" key="9">
    <source>
        <dbReference type="Proteomes" id="UP001557470"/>
    </source>
</evidence>
<feature type="compositionally biased region" description="Polar residues" evidence="6">
    <location>
        <begin position="27"/>
        <end position="39"/>
    </location>
</feature>
<dbReference type="PROSITE" id="PS00478">
    <property type="entry name" value="LIM_DOMAIN_1"/>
    <property type="match status" value="1"/>
</dbReference>
<organism evidence="8 9">
    <name type="scientific">Umbra pygmaea</name>
    <name type="common">Eastern mudminnow</name>
    <dbReference type="NCBI Taxonomy" id="75934"/>
    <lineage>
        <taxon>Eukaryota</taxon>
        <taxon>Metazoa</taxon>
        <taxon>Chordata</taxon>
        <taxon>Craniata</taxon>
        <taxon>Vertebrata</taxon>
        <taxon>Euteleostomi</taxon>
        <taxon>Actinopterygii</taxon>
        <taxon>Neopterygii</taxon>
        <taxon>Teleostei</taxon>
        <taxon>Protacanthopterygii</taxon>
        <taxon>Esociformes</taxon>
        <taxon>Umbridae</taxon>
        <taxon>Umbra</taxon>
    </lineage>
</organism>
<evidence type="ECO:0000256" key="1">
    <source>
        <dbReference type="ARBA" id="ARBA00022723"/>
    </source>
</evidence>
<accession>A0ABD0WMU7</accession>
<protein>
    <recommendedName>
        <fullName evidence="7">LIM zinc-binding domain-containing protein</fullName>
    </recommendedName>
</protein>
<dbReference type="SMART" id="SM00132">
    <property type="entry name" value="LIM"/>
    <property type="match status" value="3"/>
</dbReference>
<feature type="domain" description="LIM zinc-binding" evidence="7">
    <location>
        <begin position="283"/>
        <end position="343"/>
    </location>
</feature>
<evidence type="ECO:0000256" key="6">
    <source>
        <dbReference type="SAM" id="MobiDB-lite"/>
    </source>
</evidence>
<comment type="caution">
    <text evidence="8">The sequence shown here is derived from an EMBL/GenBank/DDBJ whole genome shotgun (WGS) entry which is preliminary data.</text>
</comment>
<evidence type="ECO:0000256" key="4">
    <source>
        <dbReference type="ARBA" id="ARBA00023038"/>
    </source>
</evidence>
<keyword evidence="1 5" id="KW-0479">Metal-binding</keyword>
<evidence type="ECO:0000259" key="7">
    <source>
        <dbReference type="PROSITE" id="PS50023"/>
    </source>
</evidence>